<dbReference type="OMA" id="IHYLLAC"/>
<feature type="transmembrane region" description="Helical" evidence="6">
    <location>
        <begin position="348"/>
        <end position="369"/>
    </location>
</feature>
<dbReference type="GO" id="GO:0005886">
    <property type="term" value="C:plasma membrane"/>
    <property type="evidence" value="ECO:0007669"/>
    <property type="project" value="TreeGrafter"/>
</dbReference>
<reference evidence="9" key="1">
    <citation type="journal article" date="2016" name="Genome Announc.">
        <title>Draft genome sequences of fungus Aspergillus calidoustus.</title>
        <authorList>
            <person name="Horn F."/>
            <person name="Linde J."/>
            <person name="Mattern D.J."/>
            <person name="Walther G."/>
            <person name="Guthke R."/>
            <person name="Scherlach K."/>
            <person name="Martin K."/>
            <person name="Brakhage A.A."/>
            <person name="Petzke L."/>
            <person name="Valiante V."/>
        </authorList>
    </citation>
    <scope>NUCLEOTIDE SEQUENCE [LARGE SCALE GENOMIC DNA]</scope>
    <source>
        <strain evidence="9">SF006504</strain>
    </source>
</reference>
<dbReference type="EMBL" id="CDMC01000006">
    <property type="protein sequence ID" value="CEN61089.1"/>
    <property type="molecule type" value="Genomic_DNA"/>
</dbReference>
<dbReference type="PANTHER" id="PTHR23502:SF64">
    <property type="entry name" value="TRANSPORTER, PUTATIVE (AFU_ORTHOLOGUE AFUA_3G11760)-RELATED"/>
    <property type="match status" value="1"/>
</dbReference>
<evidence type="ECO:0000313" key="9">
    <source>
        <dbReference type="Proteomes" id="UP000054771"/>
    </source>
</evidence>
<gene>
    <name evidence="8" type="ORF">ASPCAL07755</name>
</gene>
<evidence type="ECO:0000256" key="6">
    <source>
        <dbReference type="SAM" id="Phobius"/>
    </source>
</evidence>
<keyword evidence="9" id="KW-1185">Reference proteome</keyword>
<dbReference type="OrthoDB" id="3066029at2759"/>
<dbReference type="Pfam" id="PF07690">
    <property type="entry name" value="MFS_1"/>
    <property type="match status" value="1"/>
</dbReference>
<dbReference type="InterPro" id="IPR011701">
    <property type="entry name" value="MFS"/>
</dbReference>
<dbReference type="SUPFAM" id="SSF103473">
    <property type="entry name" value="MFS general substrate transporter"/>
    <property type="match status" value="1"/>
</dbReference>
<feature type="region of interest" description="Disordered" evidence="5">
    <location>
        <begin position="1"/>
        <end position="38"/>
    </location>
</feature>
<comment type="subcellular location">
    <subcellularLocation>
        <location evidence="1">Membrane</location>
        <topology evidence="1">Multi-pass membrane protein</topology>
    </subcellularLocation>
</comment>
<name>A0A0U5GS00_ASPCI</name>
<dbReference type="PANTHER" id="PTHR23502">
    <property type="entry name" value="MAJOR FACILITATOR SUPERFAMILY"/>
    <property type="match status" value="1"/>
</dbReference>
<proteinExistence type="predicted"/>
<feature type="transmembrane region" description="Helical" evidence="6">
    <location>
        <begin position="86"/>
        <end position="105"/>
    </location>
</feature>
<feature type="transmembrane region" description="Helical" evidence="6">
    <location>
        <begin position="141"/>
        <end position="164"/>
    </location>
</feature>
<evidence type="ECO:0000259" key="7">
    <source>
        <dbReference type="PROSITE" id="PS50850"/>
    </source>
</evidence>
<dbReference type="InterPro" id="IPR036259">
    <property type="entry name" value="MFS_trans_sf"/>
</dbReference>
<evidence type="ECO:0000256" key="1">
    <source>
        <dbReference type="ARBA" id="ARBA00004141"/>
    </source>
</evidence>
<organism evidence="8 9">
    <name type="scientific">Aspergillus calidoustus</name>
    <dbReference type="NCBI Taxonomy" id="454130"/>
    <lineage>
        <taxon>Eukaryota</taxon>
        <taxon>Fungi</taxon>
        <taxon>Dikarya</taxon>
        <taxon>Ascomycota</taxon>
        <taxon>Pezizomycotina</taxon>
        <taxon>Eurotiomycetes</taxon>
        <taxon>Eurotiomycetidae</taxon>
        <taxon>Eurotiales</taxon>
        <taxon>Aspergillaceae</taxon>
        <taxon>Aspergillus</taxon>
        <taxon>Aspergillus subgen. Nidulantes</taxon>
    </lineage>
</organism>
<feature type="domain" description="Major facilitator superfamily (MFS) profile" evidence="7">
    <location>
        <begin position="52"/>
        <end position="472"/>
    </location>
</feature>
<feature type="transmembrane region" description="Helical" evidence="6">
    <location>
        <begin position="442"/>
        <end position="463"/>
    </location>
</feature>
<evidence type="ECO:0000256" key="3">
    <source>
        <dbReference type="ARBA" id="ARBA00022989"/>
    </source>
</evidence>
<feature type="transmembrane region" description="Helical" evidence="6">
    <location>
        <begin position="413"/>
        <end position="436"/>
    </location>
</feature>
<protein>
    <recommendedName>
        <fullName evidence="7">Major facilitator superfamily (MFS) profile domain-containing protein</fullName>
    </recommendedName>
</protein>
<feature type="transmembrane region" description="Helical" evidence="6">
    <location>
        <begin position="306"/>
        <end position="327"/>
    </location>
</feature>
<feature type="compositionally biased region" description="Pro residues" evidence="5">
    <location>
        <begin position="25"/>
        <end position="34"/>
    </location>
</feature>
<dbReference type="PROSITE" id="PS50850">
    <property type="entry name" value="MFS"/>
    <property type="match status" value="1"/>
</dbReference>
<evidence type="ECO:0000313" key="8">
    <source>
        <dbReference type="EMBL" id="CEN61089.1"/>
    </source>
</evidence>
<evidence type="ECO:0000256" key="5">
    <source>
        <dbReference type="SAM" id="MobiDB-lite"/>
    </source>
</evidence>
<feature type="transmembrane region" description="Helical" evidence="6">
    <location>
        <begin position="176"/>
        <end position="200"/>
    </location>
</feature>
<dbReference type="Gene3D" id="1.20.1250.20">
    <property type="entry name" value="MFS general substrate transporter like domains"/>
    <property type="match status" value="1"/>
</dbReference>
<keyword evidence="2 6" id="KW-0812">Transmembrane</keyword>
<sequence length="472" mass="51015">MPDSSKTVQDPEKNGGQAQDRPSTPSTPSPPSSPAPIEDEFSRFSSGRKVLMVVILAWTGLLSPISSTSVLSAIPNVAESYNVSGSVIGLSNALYLVFMALSPCFWGPWCQTLGRRLSCLTSLTIYLGCSIGTALSPNIAAFMVFRMLTAFVGTAVLVIGPVAIRDLYAPLERATAISWFYTGTLLGQCLGPLIAGAIVTYTTWRVIFWLQTGLGAVALLGVFFGLPETINPNSPRPLKGLTRSGKIRVLIAMTNPWRVLTPFKYPSLLVTAFASGSLVWNQYGLFTPIRYVLNPRFDLETPLQSGLLFLAPGLGYIVGAFGGGRWADYVARRYFARRGGIFVAEDRLYAAVAFMLVIIPTSMFIYGWSVEKEFGGLPLPIVFMFVQGVAQMFCFPSLNTYCLDVMPDRSAELIAGNFFIRYIFGAVASATAIPAAETIGVGWFNTISGILILLAGVGIWAAARWGRVKAVP</sequence>
<feature type="transmembrane region" description="Helical" evidence="6">
    <location>
        <begin position="381"/>
        <end position="401"/>
    </location>
</feature>
<feature type="transmembrane region" description="Helical" evidence="6">
    <location>
        <begin position="206"/>
        <end position="226"/>
    </location>
</feature>
<dbReference type="Proteomes" id="UP000054771">
    <property type="component" value="Unassembled WGS sequence"/>
</dbReference>
<dbReference type="InterPro" id="IPR020846">
    <property type="entry name" value="MFS_dom"/>
</dbReference>
<feature type="transmembrane region" description="Helical" evidence="6">
    <location>
        <begin position="50"/>
        <end position="74"/>
    </location>
</feature>
<dbReference type="STRING" id="454130.A0A0U5GS00"/>
<feature type="transmembrane region" description="Helical" evidence="6">
    <location>
        <begin position="117"/>
        <end position="135"/>
    </location>
</feature>
<dbReference type="GO" id="GO:0022857">
    <property type="term" value="F:transmembrane transporter activity"/>
    <property type="evidence" value="ECO:0007669"/>
    <property type="project" value="InterPro"/>
</dbReference>
<keyword evidence="3 6" id="KW-1133">Transmembrane helix</keyword>
<evidence type="ECO:0000256" key="2">
    <source>
        <dbReference type="ARBA" id="ARBA00022692"/>
    </source>
</evidence>
<dbReference type="AlphaFoldDB" id="A0A0U5GS00"/>
<accession>A0A0U5GS00</accession>
<keyword evidence="4 6" id="KW-0472">Membrane</keyword>
<feature type="transmembrane region" description="Helical" evidence="6">
    <location>
        <begin position="268"/>
        <end position="286"/>
    </location>
</feature>
<evidence type="ECO:0000256" key="4">
    <source>
        <dbReference type="ARBA" id="ARBA00023136"/>
    </source>
</evidence>